<reference evidence="3" key="1">
    <citation type="submission" date="2022-09" db="EMBL/GenBank/DDBJ databases">
        <title>Tahibacter sp. nov., isolated from a fresh water.</title>
        <authorList>
            <person name="Baek J.H."/>
            <person name="Lee J.K."/>
            <person name="Kim J.M."/>
            <person name="Jeon C.O."/>
        </authorList>
    </citation>
    <scope>NUCLEOTIDE SEQUENCE</scope>
    <source>
        <strain evidence="3">W38</strain>
    </source>
</reference>
<proteinExistence type="predicted"/>
<keyword evidence="2" id="KW-0732">Signal</keyword>
<organism evidence="3 4">
    <name type="scientific">Tahibacter amnicola</name>
    <dbReference type="NCBI Taxonomy" id="2976241"/>
    <lineage>
        <taxon>Bacteria</taxon>
        <taxon>Pseudomonadati</taxon>
        <taxon>Pseudomonadota</taxon>
        <taxon>Gammaproteobacteria</taxon>
        <taxon>Lysobacterales</taxon>
        <taxon>Rhodanobacteraceae</taxon>
        <taxon>Tahibacter</taxon>
    </lineage>
</organism>
<feature type="compositionally biased region" description="Basic and acidic residues" evidence="1">
    <location>
        <begin position="646"/>
        <end position="664"/>
    </location>
</feature>
<dbReference type="Proteomes" id="UP001064632">
    <property type="component" value="Chromosome"/>
</dbReference>
<feature type="region of interest" description="Disordered" evidence="1">
    <location>
        <begin position="644"/>
        <end position="664"/>
    </location>
</feature>
<accession>A0ABY6BB73</accession>
<feature type="signal peptide" evidence="2">
    <location>
        <begin position="1"/>
        <end position="23"/>
    </location>
</feature>
<sequence length="664" mass="72271">MINCGLRAFLTGVALVFAGSIEATDASPQSAAPQVWYSRGGQTTLWLNQGALTPLGLRIAGVEPAQRHSPDAGDYITLRFAVDAQTGFAYRQQRGVFSALEESQVHHQGGFVLQWRDGSLDLRRFQIRRRPGGRAALELADASGQAWFTLDHVHHFLGPGNVLSLRHLDLRIGPALAKRLGNAELTGQLVGGAQVETRKSEPARRDSTGASGGVCQAVWPSSTAFADVQMIRLATNWDESEPDGVNVYRCGRPDGQGGHTLPCTADSTDGTVVLAPDASLRNTGTATVAWHPKFSPPSAPYGNDQHPFLVWNLYRLGPDGRLQQVGASAAKHAFHTINGACGCQEDEALYPGCEDTYGGFSNDYSRGLAPRAEIIPFTARWGRCGSLYDANCDGQRDGGDAEIVPDDAYSPLKHLAVREAEIDPARHPGARWFVEYWYVVRDDIDPWNTMGLMEVRPQKRPGQGADPHAYAWRFDVTDFTNGAMVHRWRNLASPDGWSMTSPILTPLGRAELAVRVVRQDGRYRYDYVLFNLDFASATTEGTEPNLRVTAMRGLDRLAVATDPQAFISAMGFLPVAGEPGQWSASREPAAAVWQTSTADLDWGKSLSFTLVSDRPPTDGTATVGSGAARWAVATLVPVLPVQPPRRRPETYRDALPVRHRPAAD</sequence>
<feature type="region of interest" description="Disordered" evidence="1">
    <location>
        <begin position="192"/>
        <end position="213"/>
    </location>
</feature>
<dbReference type="EMBL" id="CP104694">
    <property type="protein sequence ID" value="UXI66787.1"/>
    <property type="molecule type" value="Genomic_DNA"/>
</dbReference>
<feature type="chain" id="PRO_5046761705" evidence="2">
    <location>
        <begin position="24"/>
        <end position="664"/>
    </location>
</feature>
<protein>
    <submittedName>
        <fullName evidence="3">Uncharacterized protein</fullName>
    </submittedName>
</protein>
<keyword evidence="4" id="KW-1185">Reference proteome</keyword>
<evidence type="ECO:0000256" key="2">
    <source>
        <dbReference type="SAM" id="SignalP"/>
    </source>
</evidence>
<evidence type="ECO:0000256" key="1">
    <source>
        <dbReference type="SAM" id="MobiDB-lite"/>
    </source>
</evidence>
<evidence type="ECO:0000313" key="3">
    <source>
        <dbReference type="EMBL" id="UXI66787.1"/>
    </source>
</evidence>
<evidence type="ECO:0000313" key="4">
    <source>
        <dbReference type="Proteomes" id="UP001064632"/>
    </source>
</evidence>
<name>A0ABY6BB73_9GAMM</name>
<dbReference type="RefSeq" id="WP_261693767.1">
    <property type="nucleotide sequence ID" value="NZ_CP104694.1"/>
</dbReference>
<feature type="compositionally biased region" description="Basic and acidic residues" evidence="1">
    <location>
        <begin position="196"/>
        <end position="207"/>
    </location>
</feature>
<gene>
    <name evidence="3" type="ORF">N4264_18810</name>
</gene>